<feature type="transmembrane region" description="Helical" evidence="7">
    <location>
        <begin position="375"/>
        <end position="404"/>
    </location>
</feature>
<evidence type="ECO:0000313" key="9">
    <source>
        <dbReference type="EMBL" id="RIQ17844.1"/>
    </source>
</evidence>
<evidence type="ECO:0000259" key="8">
    <source>
        <dbReference type="Pfam" id="PF02687"/>
    </source>
</evidence>
<evidence type="ECO:0000256" key="4">
    <source>
        <dbReference type="ARBA" id="ARBA00022989"/>
    </source>
</evidence>
<keyword evidence="4 7" id="KW-1133">Transmembrane helix</keyword>
<name>A0A418KKS5_9ACTN</name>
<evidence type="ECO:0000256" key="7">
    <source>
        <dbReference type="SAM" id="Phobius"/>
    </source>
</evidence>
<feature type="domain" description="ABC3 transporter permease C-terminal" evidence="8">
    <location>
        <begin position="739"/>
        <end position="848"/>
    </location>
</feature>
<dbReference type="EMBL" id="QUAL01000191">
    <property type="protein sequence ID" value="RIQ17844.1"/>
    <property type="molecule type" value="Genomic_DNA"/>
</dbReference>
<reference evidence="9 10" key="1">
    <citation type="submission" date="2018-09" db="EMBL/GenBank/DDBJ databases">
        <title>Isolation, diversity and antifungal activity of actinobacteria from wheat.</title>
        <authorList>
            <person name="Han C."/>
        </authorList>
    </citation>
    <scope>NUCLEOTIDE SEQUENCE [LARGE SCALE GENOMIC DNA]</scope>
    <source>
        <strain evidence="9 10">NEAU-YY265</strain>
    </source>
</reference>
<feature type="transmembrane region" description="Helical" evidence="7">
    <location>
        <begin position="485"/>
        <end position="506"/>
    </location>
</feature>
<keyword evidence="3 7" id="KW-0812">Transmembrane</keyword>
<dbReference type="Proteomes" id="UP000284057">
    <property type="component" value="Unassembled WGS sequence"/>
</dbReference>
<dbReference type="PANTHER" id="PTHR30572">
    <property type="entry name" value="MEMBRANE COMPONENT OF TRANSPORTER-RELATED"/>
    <property type="match status" value="1"/>
</dbReference>
<evidence type="ECO:0000256" key="5">
    <source>
        <dbReference type="ARBA" id="ARBA00023136"/>
    </source>
</evidence>
<dbReference type="GO" id="GO:0005886">
    <property type="term" value="C:plasma membrane"/>
    <property type="evidence" value="ECO:0007669"/>
    <property type="project" value="UniProtKB-SubCell"/>
</dbReference>
<feature type="transmembrane region" description="Helical" evidence="7">
    <location>
        <begin position="827"/>
        <end position="848"/>
    </location>
</feature>
<evidence type="ECO:0000313" key="10">
    <source>
        <dbReference type="Proteomes" id="UP000284057"/>
    </source>
</evidence>
<dbReference type="AlphaFoldDB" id="A0A418KKS5"/>
<dbReference type="PANTHER" id="PTHR30572:SF4">
    <property type="entry name" value="ABC TRANSPORTER PERMEASE YTRF"/>
    <property type="match status" value="1"/>
</dbReference>
<evidence type="ECO:0000256" key="3">
    <source>
        <dbReference type="ARBA" id="ARBA00022692"/>
    </source>
</evidence>
<proteinExistence type="inferred from homology"/>
<comment type="similarity">
    <text evidence="6">Belongs to the ABC-4 integral membrane protein family.</text>
</comment>
<keyword evidence="5 7" id="KW-0472">Membrane</keyword>
<organism evidence="9 10">
    <name type="scientific">Jiangella rhizosphaerae</name>
    <dbReference type="NCBI Taxonomy" id="2293569"/>
    <lineage>
        <taxon>Bacteria</taxon>
        <taxon>Bacillati</taxon>
        <taxon>Actinomycetota</taxon>
        <taxon>Actinomycetes</taxon>
        <taxon>Jiangellales</taxon>
        <taxon>Jiangellaceae</taxon>
        <taxon>Jiangella</taxon>
    </lineage>
</organism>
<evidence type="ECO:0000256" key="2">
    <source>
        <dbReference type="ARBA" id="ARBA00022475"/>
    </source>
</evidence>
<keyword evidence="10" id="KW-1185">Reference proteome</keyword>
<keyword evidence="2" id="KW-1003">Cell membrane</keyword>
<feature type="transmembrane region" description="Helical" evidence="7">
    <location>
        <begin position="333"/>
        <end position="354"/>
    </location>
</feature>
<dbReference type="InterPro" id="IPR003838">
    <property type="entry name" value="ABC3_permease_C"/>
</dbReference>
<feature type="transmembrane region" description="Helical" evidence="7">
    <location>
        <begin position="788"/>
        <end position="807"/>
    </location>
</feature>
<feature type="transmembrane region" description="Helical" evidence="7">
    <location>
        <begin position="424"/>
        <end position="448"/>
    </location>
</feature>
<evidence type="ECO:0000256" key="1">
    <source>
        <dbReference type="ARBA" id="ARBA00004651"/>
    </source>
</evidence>
<comment type="caution">
    <text evidence="9">The sequence shown here is derived from an EMBL/GenBank/DDBJ whole genome shotgun (WGS) entry which is preliminary data.</text>
</comment>
<comment type="subcellular location">
    <subcellularLocation>
        <location evidence="1">Cell membrane</location>
        <topology evidence="1">Multi-pass membrane protein</topology>
    </subcellularLocation>
</comment>
<accession>A0A418KKS5</accession>
<dbReference type="Pfam" id="PF02687">
    <property type="entry name" value="FtsX"/>
    <property type="match status" value="1"/>
</dbReference>
<feature type="transmembrane region" description="Helical" evidence="7">
    <location>
        <begin position="738"/>
        <end position="760"/>
    </location>
</feature>
<sequence length="865" mass="88730">MVAAGRRAYGAAMSVLFRLARQAVKGRVPALAGVVLVLAVGGGAGIAALVAAWRTDHAYADYLRDAEVAEVVVNPSLRTDRARAIVEATPGVLEIHSDVLLFATMDDGAPRPVTNVDAGLELHLKVSPDGRYVEQDRPVVHEGRMIAGGNELFLSVDAARDFGVEVGDEVPLSFWDARDTEATGHASPDVLVEPAGRETAEVVGIGVFADGVLADELYPRRTALVSQDLAAPYLCPAATLPDEPTPVDELVVRLYPPGCSVTYEYFSLRVAGGDAAVGQVLTSIAARFEEESARLPEEMVAEDVRYYMVPKVTADEEERIDRSLDPSVTALRLFGVAATGASLVLAVLAVVRIARPVRPLARVWWQVGAPQWQRAAAIAVPLAGSVAAGMAGAVLLGWLASGIGPVASARAVDPSPALVLPGPVVLPVAGVSVAVLLAGVAVAAFSAAKVTEQVDARPARLATAAARSGNVPFTLGVRAALRGGAAVVVLGAMVTAVLTVLGSVVFSTNLARVIETPARYGWSYDAAAITGGGYGDAAIDAIAASLDRPEVDGWGVAALGSANLDGEAVPFVAHRAGFAGLPLPVVEGDPPVGDGQLAVGALTARRLRLEVGDTVTVSTSYGSHTGTISGLVVLPPIGPILTDRAGLGTGLVLPAPFLERALESAADRGEVDATTLADQLGSFIAIDLAAGVDPDEFLAAVDDDLTSWDALGYRPFVYTDPVRPPQIADVAAMRSAPVLLAVVIAAASAVGLGVVVRAAARGRRRELAVLRVLGATGRQVRATLRWQALTIVGVGLAFGLPLGVALGRATWAAFADGLGIAPGFTLSATWTALIAAAAVVVGIAAASLPARASTRLAPAAVLRAE</sequence>
<feature type="transmembrane region" description="Helical" evidence="7">
    <location>
        <begin position="28"/>
        <end position="53"/>
    </location>
</feature>
<dbReference type="InterPro" id="IPR050250">
    <property type="entry name" value="Macrolide_Exporter_MacB"/>
</dbReference>
<gene>
    <name evidence="9" type="ORF">DY240_22180</name>
</gene>
<dbReference type="GO" id="GO:0022857">
    <property type="term" value="F:transmembrane transporter activity"/>
    <property type="evidence" value="ECO:0007669"/>
    <property type="project" value="TreeGrafter"/>
</dbReference>
<protein>
    <submittedName>
        <fullName evidence="9">ABC transporter permease</fullName>
    </submittedName>
</protein>
<evidence type="ECO:0000256" key="6">
    <source>
        <dbReference type="ARBA" id="ARBA00038076"/>
    </source>
</evidence>